<dbReference type="InParanoid" id="J7S6B4"/>
<keyword evidence="2" id="KW-1185">Reference proteome</keyword>
<reference evidence="1 2" key="1">
    <citation type="journal article" date="2012" name="Appl. Environ. Microbiol.">
        <title>Short-read sequencing for genomic analysis of the brown rot fungus Fibroporia radiculosa.</title>
        <authorList>
            <person name="Tang J.D."/>
            <person name="Perkins A.D."/>
            <person name="Sonstegard T.S."/>
            <person name="Schroeder S.G."/>
            <person name="Burgess S.C."/>
            <person name="Diehl S.V."/>
        </authorList>
    </citation>
    <scope>NUCLEOTIDE SEQUENCE [LARGE SCALE GENOMIC DNA]</scope>
    <source>
        <strain evidence="1 2">TFFH 294</strain>
    </source>
</reference>
<dbReference type="RefSeq" id="XP_012177035.1">
    <property type="nucleotide sequence ID" value="XM_012321645.1"/>
</dbReference>
<sequence length="33" mass="3607">MSLSAELYVLAPAPTFMCDWAGTDQYLVLKSGK</sequence>
<dbReference type="GeneID" id="24101914"/>
<gene>
    <name evidence="1" type="ORF">FIBRA_09333</name>
</gene>
<protein>
    <submittedName>
        <fullName evidence="1">Uncharacterized protein</fullName>
    </submittedName>
</protein>
<accession>J7S6B4</accession>
<evidence type="ECO:0000313" key="1">
    <source>
        <dbReference type="EMBL" id="CCM07014.1"/>
    </source>
</evidence>
<proteinExistence type="predicted"/>
<dbReference type="EMBL" id="HE797612">
    <property type="protein sequence ID" value="CCM07014.1"/>
    <property type="molecule type" value="Genomic_DNA"/>
</dbReference>
<name>J7S6B4_9APHY</name>
<dbReference type="AlphaFoldDB" id="J7S6B4"/>
<evidence type="ECO:0000313" key="2">
    <source>
        <dbReference type="Proteomes" id="UP000006352"/>
    </source>
</evidence>
<dbReference type="Proteomes" id="UP000006352">
    <property type="component" value="Unassembled WGS sequence"/>
</dbReference>
<dbReference type="HOGENOM" id="CLU_3384747_0_0_1"/>
<organism evidence="1 2">
    <name type="scientific">Fibroporia radiculosa</name>
    <dbReference type="NCBI Taxonomy" id="599839"/>
    <lineage>
        <taxon>Eukaryota</taxon>
        <taxon>Fungi</taxon>
        <taxon>Dikarya</taxon>
        <taxon>Basidiomycota</taxon>
        <taxon>Agaricomycotina</taxon>
        <taxon>Agaricomycetes</taxon>
        <taxon>Polyporales</taxon>
        <taxon>Fibroporiaceae</taxon>
        <taxon>Fibroporia</taxon>
    </lineage>
</organism>